<name>A0ABU6MBB2_9BACI</name>
<reference evidence="1 2" key="1">
    <citation type="submission" date="2023-03" db="EMBL/GenBank/DDBJ databases">
        <title>Bacillus Genome Sequencing.</title>
        <authorList>
            <person name="Dunlap C."/>
        </authorList>
    </citation>
    <scope>NUCLEOTIDE SEQUENCE [LARGE SCALE GENOMIC DNA]</scope>
    <source>
        <strain evidence="1 2">B-23453</strain>
    </source>
</reference>
<comment type="caution">
    <text evidence="1">The sequence shown here is derived from an EMBL/GenBank/DDBJ whole genome shotgun (WGS) entry which is preliminary data.</text>
</comment>
<evidence type="ECO:0000313" key="2">
    <source>
        <dbReference type="Proteomes" id="UP001341444"/>
    </source>
</evidence>
<sequence length="74" mass="8905">MAFQQINLMQFNLATKKVNTLYLKKQIMIREKNTMDEFFERLYHGDLASAMKIYGASDSFIDMHLRRIWRSLEN</sequence>
<gene>
    <name evidence="1" type="ORF">P4T90_02575</name>
</gene>
<dbReference type="EMBL" id="JARMAB010000004">
    <property type="protein sequence ID" value="MED1201972.1"/>
    <property type="molecule type" value="Genomic_DNA"/>
</dbReference>
<dbReference type="RefSeq" id="WP_066264528.1">
    <property type="nucleotide sequence ID" value="NZ_JARMAB010000004.1"/>
</dbReference>
<evidence type="ECO:0000313" key="1">
    <source>
        <dbReference type="EMBL" id="MED1201972.1"/>
    </source>
</evidence>
<organism evidence="1 2">
    <name type="scientific">Heyndrickxia acidicola</name>
    <dbReference type="NCBI Taxonomy" id="209389"/>
    <lineage>
        <taxon>Bacteria</taxon>
        <taxon>Bacillati</taxon>
        <taxon>Bacillota</taxon>
        <taxon>Bacilli</taxon>
        <taxon>Bacillales</taxon>
        <taxon>Bacillaceae</taxon>
        <taxon>Heyndrickxia</taxon>
    </lineage>
</organism>
<accession>A0ABU6MBB2</accession>
<dbReference type="Proteomes" id="UP001341444">
    <property type="component" value="Unassembled WGS sequence"/>
</dbReference>
<protein>
    <submittedName>
        <fullName evidence="1">Uncharacterized protein</fullName>
    </submittedName>
</protein>
<proteinExistence type="predicted"/>
<keyword evidence="2" id="KW-1185">Reference proteome</keyword>